<feature type="transmembrane region" description="Helical" evidence="1">
    <location>
        <begin position="426"/>
        <end position="445"/>
    </location>
</feature>
<feature type="transmembrane region" description="Helical" evidence="1">
    <location>
        <begin position="102"/>
        <end position="125"/>
    </location>
</feature>
<proteinExistence type="predicted"/>
<evidence type="ECO:0000313" key="3">
    <source>
        <dbReference type="Proteomes" id="UP001477443"/>
    </source>
</evidence>
<keyword evidence="1" id="KW-1133">Transmembrane helix</keyword>
<reference evidence="2" key="1">
    <citation type="submission" date="2024-03" db="EMBL/GenBank/DDBJ databases">
        <title>Complete genome sequence of Mycoplasma felifaucium Z921 isolated from the trachea of a cheetah.</title>
        <authorList>
            <person name="Spergser J."/>
        </authorList>
    </citation>
    <scope>NUCLEOTIDE SEQUENCE [LARGE SCALE GENOMIC DNA]</scope>
    <source>
        <strain evidence="2">Z921</strain>
    </source>
</reference>
<keyword evidence="1" id="KW-0472">Membrane</keyword>
<keyword evidence="3" id="KW-1185">Reference proteome</keyword>
<gene>
    <name evidence="2" type="ORF">WG617_00400</name>
</gene>
<organism evidence="2 3">
    <name type="scientific">Mycoplasmopsis felifaucium</name>
    <dbReference type="NCBI Taxonomy" id="35768"/>
    <lineage>
        <taxon>Bacteria</taxon>
        <taxon>Bacillati</taxon>
        <taxon>Mycoplasmatota</taxon>
        <taxon>Mycoplasmoidales</taxon>
        <taxon>Metamycoplasmataceae</taxon>
        <taxon>Mycoplasmopsis</taxon>
    </lineage>
</organism>
<dbReference type="EMBL" id="CP148067">
    <property type="protein sequence ID" value="WXL29104.1"/>
    <property type="molecule type" value="Genomic_DNA"/>
</dbReference>
<dbReference type="RefSeq" id="WP_338822704.1">
    <property type="nucleotide sequence ID" value="NZ_CP148067.1"/>
</dbReference>
<feature type="transmembrane region" description="Helical" evidence="1">
    <location>
        <begin position="75"/>
        <end position="96"/>
    </location>
</feature>
<keyword evidence="1" id="KW-0812">Transmembrane</keyword>
<evidence type="ECO:0000313" key="2">
    <source>
        <dbReference type="EMBL" id="WXL29104.1"/>
    </source>
</evidence>
<accession>A0ABZ2RXT4</accession>
<dbReference type="NCBIfam" id="NF046000">
    <property type="entry name" value="MAG1210_fam"/>
    <property type="match status" value="1"/>
</dbReference>
<evidence type="ECO:0000256" key="1">
    <source>
        <dbReference type="SAM" id="Phobius"/>
    </source>
</evidence>
<dbReference type="Proteomes" id="UP001477443">
    <property type="component" value="Chromosome"/>
</dbReference>
<protein>
    <submittedName>
        <fullName evidence="2">Uncharacterized protein</fullName>
    </submittedName>
</protein>
<name>A0ABZ2RXT4_9BACT</name>
<sequence>MNDYLKDSIIWEAYNPIEDYEKTYKVSINENTEKFFDKLIEKVNVDRELNKEICKKVKKLESDLKTNKTSKNGHMAGMIIFIVLGVLLCLIGIFNISNLTIIIPFVVLGIVSIVLSLGCFLFFFLKYKKIVNTLESKLSKEKEKGRMQLQPLTMEMKHGIREHIIELSVPIIKFNKYLSNEKFAEFVSKNEDILNITDNIETSHIQLQSGKLMHYPFYIGRTLNHEMGTKIYTGTLPVTYTTWTTDSQGNSRRVTHTQILTASIEKPCPYYSKKTYIAYVNDAAPKLSFTRTYDHVEKLNPKKLEKFIKNKKKEFAKLTEQATKEGKNFTSLGNDKFEALWNCTNRDNEVEYRLMFTPLAQQKLTEILLDNKIGFGDNFEFKKFKKLNIIKSDELNQIDFRYDKSLYEHFYNLEDFKNTFLNNNVLFFKIFFLSMLPIMSIPLYLNQIPEDVIWQKHQTDPILSQPEQETLINQIGTNTDILPDLIATPAIFKTWHLKTEDNIDKLGVLSWGYKITPQIDYVRMQANDGVWYNVPVKWDRYDVVSKTALVNVGTYDKYEYENEYIDCIKERISSRSFVFDKKSTLMDVEAVDVLKDPWDVINRYDLSRTYDKK</sequence>